<dbReference type="Proteomes" id="UP000248798">
    <property type="component" value="Unassembled WGS sequence"/>
</dbReference>
<dbReference type="SUPFAM" id="SSF52540">
    <property type="entry name" value="P-loop containing nucleoside triphosphate hydrolases"/>
    <property type="match status" value="1"/>
</dbReference>
<organism evidence="2 3">
    <name type="scientific">Desulfobacter hydrogenophilus</name>
    <dbReference type="NCBI Taxonomy" id="2291"/>
    <lineage>
        <taxon>Bacteria</taxon>
        <taxon>Pseudomonadati</taxon>
        <taxon>Thermodesulfobacteriota</taxon>
        <taxon>Desulfobacteria</taxon>
        <taxon>Desulfobacterales</taxon>
        <taxon>Desulfobacteraceae</taxon>
        <taxon>Desulfobacter</taxon>
    </lineage>
</organism>
<accession>A0A328FDH0</accession>
<keyword evidence="4" id="KW-1185">Reference proteome</keyword>
<dbReference type="InterPro" id="IPR027417">
    <property type="entry name" value="P-loop_NTPase"/>
</dbReference>
<evidence type="ECO:0000313" key="3">
    <source>
        <dbReference type="Proteomes" id="UP000248798"/>
    </source>
</evidence>
<reference evidence="1 4" key="2">
    <citation type="submission" date="2019-02" db="EMBL/GenBank/DDBJ databases">
        <title>Complete genome sequence of Desulfobacter hydrogenophilus AcRS1.</title>
        <authorList>
            <person name="Marietou A."/>
            <person name="Lund M.B."/>
            <person name="Marshall I.P.G."/>
            <person name="Schreiber L."/>
            <person name="Jorgensen B."/>
        </authorList>
    </citation>
    <scope>NUCLEOTIDE SEQUENCE [LARGE SCALE GENOMIC DNA]</scope>
    <source>
        <strain evidence="1 4">AcRS1</strain>
    </source>
</reference>
<dbReference type="EMBL" id="QLNI01000032">
    <property type="protein sequence ID" value="RAM01105.1"/>
    <property type="molecule type" value="Genomic_DNA"/>
</dbReference>
<gene>
    <name evidence="2" type="ORF">DO021_15570</name>
    <name evidence="1" type="ORF">EYB58_11820</name>
</gene>
<name>A0A328FDH0_9BACT</name>
<evidence type="ECO:0008006" key="5">
    <source>
        <dbReference type="Google" id="ProtNLM"/>
    </source>
</evidence>
<protein>
    <recommendedName>
        <fullName evidence="5">NACHT domain-containing protein</fullName>
    </recommendedName>
</protein>
<dbReference type="AlphaFoldDB" id="A0A328FDH0"/>
<dbReference type="OrthoDB" id="7873212at2"/>
<dbReference type="RefSeq" id="WP_111958325.1">
    <property type="nucleotide sequence ID" value="NZ_CP036313.1"/>
</dbReference>
<reference evidence="2 3" key="1">
    <citation type="submission" date="2018-06" db="EMBL/GenBank/DDBJ databases">
        <title>Complete Genome Sequence of Desulfobacter hydrogenophilus (DSM3380).</title>
        <authorList>
            <person name="Marietou A."/>
            <person name="Schreiber L."/>
            <person name="Marshall I."/>
            <person name="Jorgensen B."/>
        </authorList>
    </citation>
    <scope>NUCLEOTIDE SEQUENCE [LARGE SCALE GENOMIC DNA]</scope>
    <source>
        <strain evidence="2 3">DSM 3380</strain>
    </source>
</reference>
<dbReference type="Gene3D" id="3.40.50.300">
    <property type="entry name" value="P-loop containing nucleotide triphosphate hydrolases"/>
    <property type="match status" value="1"/>
</dbReference>
<dbReference type="SUPFAM" id="SSF141571">
    <property type="entry name" value="Pentapeptide repeat-like"/>
    <property type="match status" value="1"/>
</dbReference>
<evidence type="ECO:0000313" key="1">
    <source>
        <dbReference type="EMBL" id="QBH13552.1"/>
    </source>
</evidence>
<evidence type="ECO:0000313" key="2">
    <source>
        <dbReference type="EMBL" id="RAM01105.1"/>
    </source>
</evidence>
<dbReference type="EMBL" id="CP036313">
    <property type="protein sequence ID" value="QBH13552.1"/>
    <property type="molecule type" value="Genomic_DNA"/>
</dbReference>
<proteinExistence type="predicted"/>
<evidence type="ECO:0000313" key="4">
    <source>
        <dbReference type="Proteomes" id="UP000293902"/>
    </source>
</evidence>
<sequence>MTENLKSWGTLERNVRTIASFKWNRNCIPEQISGVNIDAVVKLEHDYYILVEVTERKSLTKTREDINKLIMAKASLFTKSIFAKCYCVTLDNPTPAMQNAGKENSIEVMSYKNFVKDFYDFESYNHIRKQRPFGSSYNPYTGEVDRTTYIPVHYYSKTLKKDLTIDEIIKKLQSGKKIILLGDYGTGKSRCIRELFFLLCKTSKASKVYPLAIDLRENWGLNSGAEIIRRHFQELGLEKIADNVIKSYREIPFCFMLDGFDEIGSQAWNESPSKLSLIRKKSLEGVRHLITNVNHGMLISGRKHYFNTDHEMHESLGTSPDQVEIIQCYDEFTDDEMVAFLNKLSNSIILPDWLPRRPLICQVIITFDDLTIEQLLSSNENIFGFWKLFIDAVTKRESNIRSALDPTSIKSILKKIARRTRLKPGVVGPITQTEINAAFEEVVGTPPIGESAIVLQRLPGLGRVKSESDERQFIDIFILDGLWAEDIIDAVNSFDKTILSDNWKNPLKKVGLEIVATEINGNGNGDSKISFYIEYLKEACESNNIILSCDLIASIILGCANGKKIDFPDIKLSDGHFSLLDFSDSHVENITFKECIIEEFYLPKKKLKNINLIDCTINQLYGISSDASLPNWVESCLIENFEAVDTVSRIKKANLSIPQRIFITIIRKTFFQPGSARKEEALLRGLGLIDRKGFTKKIVNLLIRENIIEKDKGKEGYLYIPNRSEVARMKSILDDLKHSKDKLWQRISNME</sequence>
<dbReference type="Proteomes" id="UP000293902">
    <property type="component" value="Chromosome"/>
</dbReference>